<dbReference type="Pfam" id="PF05697">
    <property type="entry name" value="Trigger_N"/>
    <property type="match status" value="1"/>
</dbReference>
<evidence type="ECO:0000256" key="4">
    <source>
        <dbReference type="ARBA" id="ARBA00016902"/>
    </source>
</evidence>
<dbReference type="AlphaFoldDB" id="A0A5C5X334"/>
<keyword evidence="5 9" id="KW-0697">Rotamase</keyword>
<dbReference type="GO" id="GO:0043335">
    <property type="term" value="P:protein unfolding"/>
    <property type="evidence" value="ECO:0007669"/>
    <property type="project" value="TreeGrafter"/>
</dbReference>
<dbReference type="InterPro" id="IPR036611">
    <property type="entry name" value="Trigger_fac_ribosome-bd_sf"/>
</dbReference>
<comment type="catalytic activity">
    <reaction evidence="1 9">
        <text>[protein]-peptidylproline (omega=180) = [protein]-peptidylproline (omega=0)</text>
        <dbReference type="Rhea" id="RHEA:16237"/>
        <dbReference type="Rhea" id="RHEA-COMP:10747"/>
        <dbReference type="Rhea" id="RHEA-COMP:10748"/>
        <dbReference type="ChEBI" id="CHEBI:83833"/>
        <dbReference type="ChEBI" id="CHEBI:83834"/>
        <dbReference type="EC" id="5.2.1.8"/>
    </reaction>
</comment>
<dbReference type="Gene3D" id="3.30.70.1050">
    <property type="entry name" value="Trigger factor ribosome-binding domain"/>
    <property type="match status" value="1"/>
</dbReference>
<dbReference type="EC" id="5.2.1.8" evidence="3 9"/>
<feature type="domain" description="Trigger factor C-terminal" evidence="11">
    <location>
        <begin position="313"/>
        <end position="467"/>
    </location>
</feature>
<dbReference type="Pfam" id="PF05698">
    <property type="entry name" value="Trigger_C"/>
    <property type="match status" value="1"/>
</dbReference>
<dbReference type="GO" id="GO:0051083">
    <property type="term" value="P:'de novo' cotranslational protein folding"/>
    <property type="evidence" value="ECO:0007669"/>
    <property type="project" value="TreeGrafter"/>
</dbReference>
<comment type="domain">
    <text evidence="9">Consists of 3 domains; the N-terminus binds the ribosome, the middle domain has PPIase activity, while the C-terminus has intrinsic chaperone activity on its own.</text>
</comment>
<organism evidence="12 13">
    <name type="scientific">Thalassoglobus neptunius</name>
    <dbReference type="NCBI Taxonomy" id="1938619"/>
    <lineage>
        <taxon>Bacteria</taxon>
        <taxon>Pseudomonadati</taxon>
        <taxon>Planctomycetota</taxon>
        <taxon>Planctomycetia</taxon>
        <taxon>Planctomycetales</taxon>
        <taxon>Planctomycetaceae</taxon>
        <taxon>Thalassoglobus</taxon>
    </lineage>
</organism>
<keyword evidence="7 9" id="KW-0413">Isomerase</keyword>
<evidence type="ECO:0000259" key="10">
    <source>
        <dbReference type="Pfam" id="PF05697"/>
    </source>
</evidence>
<comment type="subcellular location">
    <subcellularLocation>
        <location evidence="9">Cytoplasm</location>
    </subcellularLocation>
    <text evidence="9">About half TF is bound to the ribosome near the polypeptide exit tunnel while the other half is free in the cytoplasm.</text>
</comment>
<evidence type="ECO:0000313" key="12">
    <source>
        <dbReference type="EMBL" id="TWT56681.1"/>
    </source>
</evidence>
<keyword evidence="6 9" id="KW-0143">Chaperone</keyword>
<dbReference type="InterPro" id="IPR027304">
    <property type="entry name" value="Trigger_fact/SurA_dom_sf"/>
</dbReference>
<evidence type="ECO:0000256" key="8">
    <source>
        <dbReference type="ARBA" id="ARBA00029986"/>
    </source>
</evidence>
<sequence>MAQVAFRKSLTKNTLEEMVVSEEVEQNVDETETAGDVGLAESPKMDLTVSIDDVGPCKKHVRVSVPRDSIDEAFSEVVDEYSEKAEVPGFRVGNVPSSLVARRFKTEIADQVKQRVLMASLEQLGEESDLDPINEPNLDLESIVIPEEGDFEYEFDVEVRPEFELPTYKGLKIDRPTRETTDEEVNAYLDQFLDQYGKLVPVDAPAEDGDFVTANITVEHDGKPLAHIEDISIRVRPKLRFQDAELDGFNEIIAGVSAGESREADLTVSMEADSIGMRGETVHAKFDVLDVKRMETPTLDEEFLERIGVESEEDLRSQIHGMLDRQVKYEQRQAIRRQVLEKITESADWELPEDLVTKQVDNALKREILEMQQAGFTSREILARENDLRQRSLSMTRQNLKEHFVLDRIAEIENIDVTEEDLEVEILSMAMQRGENPRRIRAKMIKNGSIENLQAQIRERKAVDIVFDSAEFNDVPLPPTVTNEVEALNRSICRTASQADATQDDDDAEDE</sequence>
<evidence type="ECO:0000256" key="1">
    <source>
        <dbReference type="ARBA" id="ARBA00000971"/>
    </source>
</evidence>
<dbReference type="SUPFAM" id="SSF109998">
    <property type="entry name" value="Triger factor/SurA peptide-binding domain-like"/>
    <property type="match status" value="1"/>
</dbReference>
<accession>A0A5C5X334</accession>
<dbReference type="SUPFAM" id="SSF54534">
    <property type="entry name" value="FKBP-like"/>
    <property type="match status" value="1"/>
</dbReference>
<keyword evidence="9" id="KW-0131">Cell cycle</keyword>
<dbReference type="InterPro" id="IPR005215">
    <property type="entry name" value="Trig_fac"/>
</dbReference>
<protein>
    <recommendedName>
        <fullName evidence="4 9">Trigger factor</fullName>
        <shortName evidence="9">TF</shortName>
        <ecNumber evidence="3 9">5.2.1.8</ecNumber>
    </recommendedName>
    <alternativeName>
        <fullName evidence="8 9">PPIase</fullName>
    </alternativeName>
</protein>
<dbReference type="Gene3D" id="3.10.50.40">
    <property type="match status" value="1"/>
</dbReference>
<dbReference type="GO" id="GO:0051301">
    <property type="term" value="P:cell division"/>
    <property type="evidence" value="ECO:0007669"/>
    <property type="project" value="UniProtKB-KW"/>
</dbReference>
<comment type="caution">
    <text evidence="12">The sequence shown here is derived from an EMBL/GenBank/DDBJ whole genome shotgun (WGS) entry which is preliminary data.</text>
</comment>
<dbReference type="HAMAP" id="MF_00303">
    <property type="entry name" value="Trigger_factor_Tig"/>
    <property type="match status" value="1"/>
</dbReference>
<keyword evidence="13" id="KW-1185">Reference proteome</keyword>
<dbReference type="InterPro" id="IPR008880">
    <property type="entry name" value="Trigger_fac_C"/>
</dbReference>
<dbReference type="EMBL" id="SIHI01000001">
    <property type="protein sequence ID" value="TWT56681.1"/>
    <property type="molecule type" value="Genomic_DNA"/>
</dbReference>
<dbReference type="Gene3D" id="1.10.3120.10">
    <property type="entry name" value="Trigger factor, C-terminal domain"/>
    <property type="match status" value="1"/>
</dbReference>
<dbReference type="SUPFAM" id="SSF102735">
    <property type="entry name" value="Trigger factor ribosome-binding domain"/>
    <property type="match status" value="1"/>
</dbReference>
<evidence type="ECO:0000256" key="9">
    <source>
        <dbReference type="HAMAP-Rule" id="MF_00303"/>
    </source>
</evidence>
<evidence type="ECO:0000256" key="6">
    <source>
        <dbReference type="ARBA" id="ARBA00023186"/>
    </source>
</evidence>
<dbReference type="InterPro" id="IPR037041">
    <property type="entry name" value="Trigger_fac_C_sf"/>
</dbReference>
<evidence type="ECO:0000259" key="11">
    <source>
        <dbReference type="Pfam" id="PF05698"/>
    </source>
</evidence>
<keyword evidence="9" id="KW-0963">Cytoplasm</keyword>
<dbReference type="GO" id="GO:0005737">
    <property type="term" value="C:cytoplasm"/>
    <property type="evidence" value="ECO:0007669"/>
    <property type="project" value="UniProtKB-SubCell"/>
</dbReference>
<evidence type="ECO:0000256" key="2">
    <source>
        <dbReference type="ARBA" id="ARBA00005464"/>
    </source>
</evidence>
<gene>
    <name evidence="9 12" type="primary">tig</name>
    <name evidence="12" type="ORF">KOR42_00350</name>
</gene>
<evidence type="ECO:0000256" key="3">
    <source>
        <dbReference type="ARBA" id="ARBA00013194"/>
    </source>
</evidence>
<proteinExistence type="inferred from homology"/>
<dbReference type="PANTHER" id="PTHR30560">
    <property type="entry name" value="TRIGGER FACTOR CHAPERONE AND PEPTIDYL-PROLYL CIS/TRANS ISOMERASE"/>
    <property type="match status" value="1"/>
</dbReference>
<evidence type="ECO:0000256" key="7">
    <source>
        <dbReference type="ARBA" id="ARBA00023235"/>
    </source>
</evidence>
<dbReference type="InterPro" id="IPR046357">
    <property type="entry name" value="PPIase_dom_sf"/>
</dbReference>
<dbReference type="InterPro" id="IPR008881">
    <property type="entry name" value="Trigger_fac_ribosome-bd_bac"/>
</dbReference>
<comment type="function">
    <text evidence="9">Involved in protein export. Acts as a chaperone by maintaining the newly synthesized protein in an open conformation. Functions as a peptidyl-prolyl cis-trans isomerase.</text>
</comment>
<evidence type="ECO:0000313" key="13">
    <source>
        <dbReference type="Proteomes" id="UP000317243"/>
    </source>
</evidence>
<dbReference type="GO" id="GO:0043022">
    <property type="term" value="F:ribosome binding"/>
    <property type="evidence" value="ECO:0007669"/>
    <property type="project" value="TreeGrafter"/>
</dbReference>
<keyword evidence="9" id="KW-0132">Cell division</keyword>
<dbReference type="GO" id="GO:0044183">
    <property type="term" value="F:protein folding chaperone"/>
    <property type="evidence" value="ECO:0007669"/>
    <property type="project" value="TreeGrafter"/>
</dbReference>
<reference evidence="12 13" key="1">
    <citation type="submission" date="2019-02" db="EMBL/GenBank/DDBJ databases">
        <title>Deep-cultivation of Planctomycetes and their phenomic and genomic characterization uncovers novel biology.</title>
        <authorList>
            <person name="Wiegand S."/>
            <person name="Jogler M."/>
            <person name="Boedeker C."/>
            <person name="Pinto D."/>
            <person name="Vollmers J."/>
            <person name="Rivas-Marin E."/>
            <person name="Kohn T."/>
            <person name="Peeters S.H."/>
            <person name="Heuer A."/>
            <person name="Rast P."/>
            <person name="Oberbeckmann S."/>
            <person name="Bunk B."/>
            <person name="Jeske O."/>
            <person name="Meyerdierks A."/>
            <person name="Storesund J.E."/>
            <person name="Kallscheuer N."/>
            <person name="Luecker S."/>
            <person name="Lage O.M."/>
            <person name="Pohl T."/>
            <person name="Merkel B.J."/>
            <person name="Hornburger P."/>
            <person name="Mueller R.-W."/>
            <person name="Bruemmer F."/>
            <person name="Labrenz M."/>
            <person name="Spormann A.M."/>
            <person name="Op Den Camp H."/>
            <person name="Overmann J."/>
            <person name="Amann R."/>
            <person name="Jetten M.S.M."/>
            <person name="Mascher T."/>
            <person name="Medema M.H."/>
            <person name="Devos D.P."/>
            <person name="Kaster A.-K."/>
            <person name="Ovreas L."/>
            <person name="Rohde M."/>
            <person name="Galperin M.Y."/>
            <person name="Jogler C."/>
        </authorList>
    </citation>
    <scope>NUCLEOTIDE SEQUENCE [LARGE SCALE GENOMIC DNA]</scope>
    <source>
        <strain evidence="12 13">KOR42</strain>
    </source>
</reference>
<name>A0A5C5X334_9PLAN</name>
<comment type="similarity">
    <text evidence="2 9">Belongs to the FKBP-type PPIase family. Tig subfamily.</text>
</comment>
<dbReference type="Proteomes" id="UP000317243">
    <property type="component" value="Unassembled WGS sequence"/>
</dbReference>
<dbReference type="NCBIfam" id="TIGR00115">
    <property type="entry name" value="tig"/>
    <property type="match status" value="1"/>
</dbReference>
<dbReference type="GO" id="GO:0003755">
    <property type="term" value="F:peptidyl-prolyl cis-trans isomerase activity"/>
    <property type="evidence" value="ECO:0007669"/>
    <property type="project" value="UniProtKB-UniRule"/>
</dbReference>
<feature type="domain" description="Trigger factor ribosome-binding bacterial" evidence="10">
    <location>
        <begin position="49"/>
        <end position="191"/>
    </location>
</feature>
<dbReference type="PANTHER" id="PTHR30560:SF3">
    <property type="entry name" value="TRIGGER FACTOR-LIKE PROTEIN TIG, CHLOROPLASTIC"/>
    <property type="match status" value="1"/>
</dbReference>
<dbReference type="GO" id="GO:0015031">
    <property type="term" value="P:protein transport"/>
    <property type="evidence" value="ECO:0007669"/>
    <property type="project" value="UniProtKB-UniRule"/>
</dbReference>
<evidence type="ECO:0000256" key="5">
    <source>
        <dbReference type="ARBA" id="ARBA00023110"/>
    </source>
</evidence>